<name>A0ABD3NDH2_9STRA</name>
<comment type="caution">
    <text evidence="1">The sequence shown here is derived from an EMBL/GenBank/DDBJ whole genome shotgun (WGS) entry which is preliminary data.</text>
</comment>
<protein>
    <submittedName>
        <fullName evidence="1">Uncharacterized protein</fullName>
    </submittedName>
</protein>
<proteinExistence type="predicted"/>
<reference evidence="1 2" key="1">
    <citation type="submission" date="2024-10" db="EMBL/GenBank/DDBJ databases">
        <title>Updated reference genomes for cyclostephanoid diatoms.</title>
        <authorList>
            <person name="Roberts W.R."/>
            <person name="Alverson A.J."/>
        </authorList>
    </citation>
    <scope>NUCLEOTIDE SEQUENCE [LARGE SCALE GENOMIC DNA]</scope>
    <source>
        <strain evidence="1 2">AJA276-08</strain>
    </source>
</reference>
<keyword evidence="2" id="KW-1185">Reference proteome</keyword>
<dbReference type="AlphaFoldDB" id="A0ABD3NDH2"/>
<dbReference type="EMBL" id="JALLAZ020001496">
    <property type="protein sequence ID" value="KAL3773982.1"/>
    <property type="molecule type" value="Genomic_DNA"/>
</dbReference>
<sequence length="390" mass="44158">MSSEQVLPVQKSKVDLNHQAMRPLMSFVHGREYRPGYMWTSDELLALSPEILVRYIKIKVYGSDNVQPDVQPPLHYRSSRSSYFMPNQITPWNETAAISNPTHSTAVNRIIKAMKKMEAARLGRPSQARRAFRPMEFEQVIEIVSSQGGEPGIWLAAYLAFQFSMIARIDDTAKFRAPDLQPLEGFPFFGVTAKLCWSKNCYEERDAPFQILFGAEDLRYCVLGLLASWLELHFLLNPEPNEYFFGAFGLTNPLAIKSSCGYYLRKLIQDEDFILEILGKVGSHSNRKHGVTTARKSGCSKDDTDFHGRWKKSRHQQDTYADTTIPFVDSKVAMALCKGGPIAYVVKDASGITDQWILDYCASFSGGPCCGKYLTALVRNKREELPHKSR</sequence>
<organism evidence="1 2">
    <name type="scientific">Stephanodiscus triporus</name>
    <dbReference type="NCBI Taxonomy" id="2934178"/>
    <lineage>
        <taxon>Eukaryota</taxon>
        <taxon>Sar</taxon>
        <taxon>Stramenopiles</taxon>
        <taxon>Ochrophyta</taxon>
        <taxon>Bacillariophyta</taxon>
        <taxon>Coscinodiscophyceae</taxon>
        <taxon>Thalassiosirophycidae</taxon>
        <taxon>Stephanodiscales</taxon>
        <taxon>Stephanodiscaceae</taxon>
        <taxon>Stephanodiscus</taxon>
    </lineage>
</organism>
<dbReference type="Proteomes" id="UP001530315">
    <property type="component" value="Unassembled WGS sequence"/>
</dbReference>
<accession>A0ABD3NDH2</accession>
<evidence type="ECO:0000313" key="1">
    <source>
        <dbReference type="EMBL" id="KAL3773982.1"/>
    </source>
</evidence>
<gene>
    <name evidence="1" type="ORF">ACHAW5_000582</name>
</gene>
<evidence type="ECO:0000313" key="2">
    <source>
        <dbReference type="Proteomes" id="UP001530315"/>
    </source>
</evidence>